<dbReference type="InterPro" id="IPR036388">
    <property type="entry name" value="WH-like_DNA-bd_sf"/>
</dbReference>
<evidence type="ECO:0000256" key="2">
    <source>
        <dbReference type="ARBA" id="ARBA00011233"/>
    </source>
</evidence>
<dbReference type="GO" id="GO:0005634">
    <property type="term" value="C:nucleus"/>
    <property type="evidence" value="ECO:0007669"/>
    <property type="project" value="UniProtKB-SubCell"/>
</dbReference>
<dbReference type="InterPro" id="IPR000232">
    <property type="entry name" value="HSF_DNA-bd"/>
</dbReference>
<organism evidence="11 12">
    <name type="scientific">Trifolium pratense</name>
    <name type="common">Red clover</name>
    <dbReference type="NCBI Taxonomy" id="57577"/>
    <lineage>
        <taxon>Eukaryota</taxon>
        <taxon>Viridiplantae</taxon>
        <taxon>Streptophyta</taxon>
        <taxon>Embryophyta</taxon>
        <taxon>Tracheophyta</taxon>
        <taxon>Spermatophyta</taxon>
        <taxon>Magnoliopsida</taxon>
        <taxon>eudicotyledons</taxon>
        <taxon>Gunneridae</taxon>
        <taxon>Pentapetalae</taxon>
        <taxon>rosids</taxon>
        <taxon>fabids</taxon>
        <taxon>Fabales</taxon>
        <taxon>Fabaceae</taxon>
        <taxon>Papilionoideae</taxon>
        <taxon>50 kb inversion clade</taxon>
        <taxon>NPAAA clade</taxon>
        <taxon>Hologalegina</taxon>
        <taxon>IRL clade</taxon>
        <taxon>Trifolieae</taxon>
        <taxon>Trifolium</taxon>
    </lineage>
</organism>
<evidence type="ECO:0000256" key="4">
    <source>
        <dbReference type="ARBA" id="ARBA00023015"/>
    </source>
</evidence>
<dbReference type="GO" id="GO:0003700">
    <property type="term" value="F:DNA-binding transcription factor activity"/>
    <property type="evidence" value="ECO:0007669"/>
    <property type="project" value="InterPro"/>
</dbReference>
<comment type="subcellular location">
    <subcellularLocation>
        <location evidence="1">Nucleus</location>
    </subcellularLocation>
</comment>
<evidence type="ECO:0000256" key="5">
    <source>
        <dbReference type="ARBA" id="ARBA00023016"/>
    </source>
</evidence>
<comment type="subunit">
    <text evidence="2">Homotrimer.</text>
</comment>
<dbReference type="SUPFAM" id="SSF46785">
    <property type="entry name" value="Winged helix' DNA-binding domain"/>
    <property type="match status" value="1"/>
</dbReference>
<keyword evidence="8" id="KW-0539">Nucleus</keyword>
<proteinExistence type="inferred from homology"/>
<dbReference type="PANTHER" id="PTHR10015:SF333">
    <property type="entry name" value="HEAT STRESS TRANSCRIPTION FACTOR B-2A"/>
    <property type="match status" value="1"/>
</dbReference>
<keyword evidence="7" id="KW-0804">Transcription</keyword>
<dbReference type="Pfam" id="PF00447">
    <property type="entry name" value="HSF_DNA-bind"/>
    <property type="match status" value="1"/>
</dbReference>
<dbReference type="Gene3D" id="1.10.10.10">
    <property type="entry name" value="Winged helix-like DNA-binding domain superfamily/Winged helix DNA-binding domain"/>
    <property type="match status" value="1"/>
</dbReference>
<evidence type="ECO:0000313" key="12">
    <source>
        <dbReference type="Proteomes" id="UP000236291"/>
    </source>
</evidence>
<dbReference type="EMBL" id="ASHM01001747">
    <property type="protein sequence ID" value="PNY07209.1"/>
    <property type="molecule type" value="Genomic_DNA"/>
</dbReference>
<comment type="caution">
    <text evidence="11">The sequence shown here is derived from an EMBL/GenBank/DDBJ whole genome shotgun (WGS) entry which is preliminary data.</text>
</comment>
<dbReference type="FunFam" id="1.10.10.10:FF:000037">
    <property type="entry name" value="Heat stress transcription factor B-4"/>
    <property type="match status" value="1"/>
</dbReference>
<reference evidence="11 12" key="2">
    <citation type="journal article" date="2017" name="Front. Plant Sci.">
        <title>Gene Classification and Mining of Molecular Markers Useful in Red Clover (Trifolium pratense) Breeding.</title>
        <authorList>
            <person name="Istvanek J."/>
            <person name="Dluhosova J."/>
            <person name="Dluhos P."/>
            <person name="Patkova L."/>
            <person name="Nedelnik J."/>
            <person name="Repkova J."/>
        </authorList>
    </citation>
    <scope>NUCLEOTIDE SEQUENCE [LARGE SCALE GENOMIC DNA]</scope>
    <source>
        <strain evidence="12">cv. Tatra</strain>
        <tissue evidence="11">Young leaves</tissue>
    </source>
</reference>
<reference evidence="11 12" key="1">
    <citation type="journal article" date="2014" name="Am. J. Bot.">
        <title>Genome assembly and annotation for red clover (Trifolium pratense; Fabaceae).</title>
        <authorList>
            <person name="Istvanek J."/>
            <person name="Jaros M."/>
            <person name="Krenek A."/>
            <person name="Repkova J."/>
        </authorList>
    </citation>
    <scope>NUCLEOTIDE SEQUENCE [LARGE SCALE GENOMIC DNA]</scope>
    <source>
        <strain evidence="12">cv. Tatra</strain>
        <tissue evidence="11">Young leaves</tissue>
    </source>
</reference>
<evidence type="ECO:0000256" key="8">
    <source>
        <dbReference type="ARBA" id="ARBA00023242"/>
    </source>
</evidence>
<evidence type="ECO:0000256" key="3">
    <source>
        <dbReference type="ARBA" id="ARBA00022553"/>
    </source>
</evidence>
<evidence type="ECO:0000256" key="1">
    <source>
        <dbReference type="ARBA" id="ARBA00004123"/>
    </source>
</evidence>
<dbReference type="PRINTS" id="PR00056">
    <property type="entry name" value="HSFDOMAIN"/>
</dbReference>
<dbReference type="PROSITE" id="PS00434">
    <property type="entry name" value="HSF_DOMAIN"/>
    <property type="match status" value="1"/>
</dbReference>
<dbReference type="SMART" id="SM00415">
    <property type="entry name" value="HSF"/>
    <property type="match status" value="1"/>
</dbReference>
<gene>
    <name evidence="11" type="ORF">L195_g003696</name>
</gene>
<keyword evidence="3" id="KW-0597">Phosphoprotein</keyword>
<comment type="similarity">
    <text evidence="9">Belongs to the HSF family.</text>
</comment>
<keyword evidence="6" id="KW-0238">DNA-binding</keyword>
<evidence type="ECO:0000256" key="6">
    <source>
        <dbReference type="ARBA" id="ARBA00023125"/>
    </source>
</evidence>
<evidence type="ECO:0000313" key="11">
    <source>
        <dbReference type="EMBL" id="PNY07209.1"/>
    </source>
</evidence>
<feature type="domain" description="HSF-type DNA-binding" evidence="10">
    <location>
        <begin position="56"/>
        <end position="80"/>
    </location>
</feature>
<dbReference type="GO" id="GO:0006357">
    <property type="term" value="P:regulation of transcription by RNA polymerase II"/>
    <property type="evidence" value="ECO:0007669"/>
    <property type="project" value="TreeGrafter"/>
</dbReference>
<sequence length="298" mass="33635">MAPSAEHNTNSSTPTPFLTKTYHLVDDRAINDVISWNDTGTSFIVWNPTVFARDLLPKYFKHNNFSSFVRQLNTYGFKKVVPDRWEFSNECFRRGQKRLLSDIQRRKIVSASPAVASNATTAVPTAKTIVSPSISGDEQVISSNSSPSIAPAEILDENQRLRKENMQLTKEIEDIKSLYNNIFNLLSNYVKSQGKECCSTLHLLPDNRCDGEDAATMAVEEINPKLFGVTLGTKRGREEGRCIEDNTVLSLHQPVHADMKAGPLDSINSGKRKKLWLNRCYRENQSLIPDLKLDTMIW</sequence>
<dbReference type="InterPro" id="IPR036390">
    <property type="entry name" value="WH_DNA-bd_sf"/>
</dbReference>
<keyword evidence="5" id="KW-0346">Stress response</keyword>
<evidence type="ECO:0000259" key="10">
    <source>
        <dbReference type="PROSITE" id="PS00434"/>
    </source>
</evidence>
<dbReference type="GO" id="GO:0000978">
    <property type="term" value="F:RNA polymerase II cis-regulatory region sequence-specific DNA binding"/>
    <property type="evidence" value="ECO:0007669"/>
    <property type="project" value="TreeGrafter"/>
</dbReference>
<name>A0A2K3NVZ5_TRIPR</name>
<accession>A0A2K3NVZ5</accession>
<dbReference type="AlphaFoldDB" id="A0A2K3NVZ5"/>
<protein>
    <submittedName>
        <fullName evidence="11">Heat stress transcription factor b-2b-like protein</fullName>
    </submittedName>
</protein>
<keyword evidence="4" id="KW-0805">Transcription regulation</keyword>
<evidence type="ECO:0000256" key="7">
    <source>
        <dbReference type="ARBA" id="ARBA00023163"/>
    </source>
</evidence>
<evidence type="ECO:0000256" key="9">
    <source>
        <dbReference type="RuleBase" id="RU004020"/>
    </source>
</evidence>
<dbReference type="Proteomes" id="UP000236291">
    <property type="component" value="Unassembled WGS sequence"/>
</dbReference>
<dbReference type="PANTHER" id="PTHR10015">
    <property type="entry name" value="HEAT SHOCK TRANSCRIPTION FACTOR"/>
    <property type="match status" value="1"/>
</dbReference>
<dbReference type="STRING" id="57577.A0A2K3NVZ5"/>